<feature type="transmembrane region" description="Helical" evidence="1">
    <location>
        <begin position="194"/>
        <end position="216"/>
    </location>
</feature>
<name>A0A517ZHC3_9PLAN</name>
<protein>
    <recommendedName>
        <fullName evidence="4">ABC-2 family transporter protein</fullName>
    </recommendedName>
</protein>
<keyword evidence="1" id="KW-1133">Transmembrane helix</keyword>
<keyword evidence="1" id="KW-0472">Membrane</keyword>
<accession>A0A517ZHC3</accession>
<feature type="transmembrane region" description="Helical" evidence="1">
    <location>
        <begin position="170"/>
        <end position="188"/>
    </location>
</feature>
<evidence type="ECO:0000313" key="2">
    <source>
        <dbReference type="EMBL" id="QDU41883.1"/>
    </source>
</evidence>
<dbReference type="Proteomes" id="UP000319383">
    <property type="component" value="Chromosome"/>
</dbReference>
<evidence type="ECO:0000256" key="1">
    <source>
        <dbReference type="SAM" id="Phobius"/>
    </source>
</evidence>
<keyword evidence="1" id="KW-0812">Transmembrane</keyword>
<feature type="transmembrane region" description="Helical" evidence="1">
    <location>
        <begin position="62"/>
        <end position="80"/>
    </location>
</feature>
<evidence type="ECO:0000313" key="3">
    <source>
        <dbReference type="Proteomes" id="UP000319383"/>
    </source>
</evidence>
<proteinExistence type="predicted"/>
<dbReference type="KEGG" id="sdyn:Mal52_03380"/>
<feature type="transmembrane region" description="Helical" evidence="1">
    <location>
        <begin position="105"/>
        <end position="127"/>
    </location>
</feature>
<reference evidence="2 3" key="1">
    <citation type="submission" date="2019-02" db="EMBL/GenBank/DDBJ databases">
        <title>Deep-cultivation of Planctomycetes and their phenomic and genomic characterization uncovers novel biology.</title>
        <authorList>
            <person name="Wiegand S."/>
            <person name="Jogler M."/>
            <person name="Boedeker C."/>
            <person name="Pinto D."/>
            <person name="Vollmers J."/>
            <person name="Rivas-Marin E."/>
            <person name="Kohn T."/>
            <person name="Peeters S.H."/>
            <person name="Heuer A."/>
            <person name="Rast P."/>
            <person name="Oberbeckmann S."/>
            <person name="Bunk B."/>
            <person name="Jeske O."/>
            <person name="Meyerdierks A."/>
            <person name="Storesund J.E."/>
            <person name="Kallscheuer N."/>
            <person name="Luecker S."/>
            <person name="Lage O.M."/>
            <person name="Pohl T."/>
            <person name="Merkel B.J."/>
            <person name="Hornburger P."/>
            <person name="Mueller R.-W."/>
            <person name="Bruemmer F."/>
            <person name="Labrenz M."/>
            <person name="Spormann A.M."/>
            <person name="Op den Camp H."/>
            <person name="Overmann J."/>
            <person name="Amann R."/>
            <person name="Jetten M.S.M."/>
            <person name="Mascher T."/>
            <person name="Medema M.H."/>
            <person name="Devos D.P."/>
            <person name="Kaster A.-K."/>
            <person name="Ovreas L."/>
            <person name="Rohde M."/>
            <person name="Galperin M.Y."/>
            <person name="Jogler C."/>
        </authorList>
    </citation>
    <scope>NUCLEOTIDE SEQUENCE [LARGE SCALE GENOMIC DNA]</scope>
    <source>
        <strain evidence="2 3">Mal52</strain>
    </source>
</reference>
<dbReference type="AlphaFoldDB" id="A0A517ZHC3"/>
<feature type="transmembrane region" description="Helical" evidence="1">
    <location>
        <begin position="139"/>
        <end position="158"/>
    </location>
</feature>
<keyword evidence="3" id="KW-1185">Reference proteome</keyword>
<sequence>MFKSMMRKELMETLPVMAIAGFLYALILISDAFEYSWASDGVLINQMQRWTTVLHDQFIDVLWMIAFGFAILLGLVQTLTDSVQGTWGYLVHLPPGRRWIISSKLLVGGGVYVACTGLFLLVCVMIGWTRQTAVYPFRWSMMSVYVQISLIGMLVYLATFLTGLRPARWYGSRLLPLAGCGLLVWVLIGVPQWWVYGFAPLLVFCGLLVGVILYVGDVRDYT</sequence>
<organism evidence="2 3">
    <name type="scientific">Symmachiella dynata</name>
    <dbReference type="NCBI Taxonomy" id="2527995"/>
    <lineage>
        <taxon>Bacteria</taxon>
        <taxon>Pseudomonadati</taxon>
        <taxon>Planctomycetota</taxon>
        <taxon>Planctomycetia</taxon>
        <taxon>Planctomycetales</taxon>
        <taxon>Planctomycetaceae</taxon>
        <taxon>Symmachiella</taxon>
    </lineage>
</organism>
<dbReference type="RefSeq" id="WP_145373870.1">
    <property type="nucleotide sequence ID" value="NZ_CP036276.1"/>
</dbReference>
<evidence type="ECO:0008006" key="4">
    <source>
        <dbReference type="Google" id="ProtNLM"/>
    </source>
</evidence>
<gene>
    <name evidence="2" type="ORF">Mal52_03380</name>
</gene>
<dbReference type="EMBL" id="CP036276">
    <property type="protein sequence ID" value="QDU41883.1"/>
    <property type="molecule type" value="Genomic_DNA"/>
</dbReference>